<keyword evidence="2" id="KW-0812">Transmembrane</keyword>
<evidence type="ECO:0000256" key="2">
    <source>
        <dbReference type="SAM" id="Phobius"/>
    </source>
</evidence>
<dbReference type="GO" id="GO:0005524">
    <property type="term" value="F:ATP binding"/>
    <property type="evidence" value="ECO:0007669"/>
    <property type="project" value="UniProtKB-KW"/>
</dbReference>
<dbReference type="Gene3D" id="3.40.50.300">
    <property type="entry name" value="P-loop containing nucleotide triphosphate hydrolases"/>
    <property type="match status" value="1"/>
</dbReference>
<evidence type="ECO:0000256" key="1">
    <source>
        <dbReference type="SAM" id="MobiDB-lite"/>
    </source>
</evidence>
<name>A0AA96YD37_9CYAN</name>
<keyword evidence="2" id="KW-1133">Transmembrane helix</keyword>
<dbReference type="EMBL" id="CP053540">
    <property type="protein sequence ID" value="WOB45488.1"/>
    <property type="molecule type" value="Genomic_DNA"/>
</dbReference>
<dbReference type="InterPro" id="IPR027417">
    <property type="entry name" value="P-loop_NTPase"/>
</dbReference>
<keyword evidence="2" id="KW-0472">Membrane</keyword>
<dbReference type="SUPFAM" id="SSF52540">
    <property type="entry name" value="P-loop containing nucleoside triphosphate hydrolases"/>
    <property type="match status" value="1"/>
</dbReference>
<gene>
    <name evidence="3" type="ORF">HNI00_21895</name>
</gene>
<feature type="transmembrane region" description="Helical" evidence="2">
    <location>
        <begin position="28"/>
        <end position="47"/>
    </location>
</feature>
<protein>
    <submittedName>
        <fullName evidence="3">ATP-binding protein</fullName>
    </submittedName>
</protein>
<accession>A0AA96YD37</accession>
<dbReference type="KEGG" id="tog:HNI00_21895"/>
<reference evidence="3" key="1">
    <citation type="submission" date="2020-05" db="EMBL/GenBank/DDBJ databases">
        <authorList>
            <person name="Zhu T."/>
            <person name="Keshari N."/>
            <person name="Lu X."/>
        </authorList>
    </citation>
    <scope>NUCLEOTIDE SEQUENCE</scope>
    <source>
        <strain evidence="3">NK1-22</strain>
    </source>
</reference>
<organism evidence="3">
    <name type="scientific">Thermoleptolyngbya oregonensis NK1-22</name>
    <dbReference type="NCBI Taxonomy" id="2547457"/>
    <lineage>
        <taxon>Bacteria</taxon>
        <taxon>Bacillati</taxon>
        <taxon>Cyanobacteriota</taxon>
        <taxon>Cyanophyceae</taxon>
        <taxon>Oculatellales</taxon>
        <taxon>Oculatellaceae</taxon>
        <taxon>Thermoleptolyngbya</taxon>
    </lineage>
</organism>
<sequence length="553" mass="60496">MVYATWQDELQAFEADCDRLRKARRESFPVKVLGLAPLAAIPFMGSLPAGRKLLAFVGMAVSGISLLLEMDRQREVYGGNLAIDLNPNSDYDNLAGAFRTRSPRWEALAYLYSQLDPVNLKDKLGQLEDTPAKRCLDRMLRRVQAGLSEIRALNPNKPAYADIVMDITAEWRGDVIRILDRALFSAGAAALEDTDLSVDEVLPAGTGSTGNTHAAIPAAIPPLFNWADLAARPDFYPHLLLLGKTGAGKTHLAERLLNLLPGDRLVISPHVRPQEFPGVPKVGMGRDYRAISEALAELESEMQQRYEQYAKGVNTGRWLNVVVDEYPAIAAYCKNATGVIQVLAREARKVRIRLLILSQGAEVKTLGIEGQGSLRECFTFIRGRGFVEDYARRLKNEANEAIARWLQQQPFPWMVEDQPADTSTLASVASVASVAAVEPVEPLGNKGSTGSTGFDIEPEDPEDKGEAVLEPEMPMLPGIMLTPEATRLLVWLTRKAEQGKTLHTLRELQQGKPLGKGLPHTVEAVQPVISELLGAGLVVWANGAIVLNGFVES</sequence>
<evidence type="ECO:0000313" key="3">
    <source>
        <dbReference type="EMBL" id="WOB45488.1"/>
    </source>
</evidence>
<proteinExistence type="predicted"/>
<keyword evidence="3" id="KW-0547">Nucleotide-binding</keyword>
<dbReference type="RefSeq" id="WP_316789507.1">
    <property type="nucleotide sequence ID" value="NZ_CP053540.1"/>
</dbReference>
<dbReference type="AlphaFoldDB" id="A0AA96YD37"/>
<feature type="region of interest" description="Disordered" evidence="1">
    <location>
        <begin position="441"/>
        <end position="463"/>
    </location>
</feature>
<keyword evidence="3" id="KW-0067">ATP-binding</keyword>